<name>A0A6N8JDU5_9BACT</name>
<feature type="domain" description="Gfo/Idh/MocA-like oxidoreductase N-terminal" evidence="1">
    <location>
        <begin position="9"/>
        <end position="124"/>
    </location>
</feature>
<reference evidence="2 3" key="1">
    <citation type="submission" date="2019-12" db="EMBL/GenBank/DDBJ databases">
        <title>The draft genomic sequence of strain Chitinophaga oryziterrae JCM 16595.</title>
        <authorList>
            <person name="Zhang X."/>
        </authorList>
    </citation>
    <scope>NUCLEOTIDE SEQUENCE [LARGE SCALE GENOMIC DNA]</scope>
    <source>
        <strain evidence="2 3">JCM 16595</strain>
    </source>
</reference>
<sequence length="517" mass="59671">MKNKEEKVSVILIGCGPHARRIYLPALRSIKDVKLALVIDLESEESIVRSAIGDTLETELWLIQPFANTLPPALNARLSKFVLENQIKGVIIATEPLVHKAYAEWALVNELNILIDKPLTTKIDITSNLDNAKGILNDYFELRAAYQDLQRRTETIFMINSHRRFHKGFQFVKDQINEVAMRTNCPINFIQAYHSDGQWRLPNEIISQKYHPYCYGYGKASHSGYHIFDTIYQFYKASALPDKLADEMEVISSFIKPNGFFTQLNENDYRSIFGDEYKQVNSWSEKQLKEICENYGEIDISSIIALRKYGEVVANFNVNLVHNGFAGRTWIMPGDDLYKGNGRIKHESYHIQQGPFQSIQIHAYQAYDKHDQNKNPEEFLGGKNHFEIYVFRNPLIADGETQPRVYKYSDIVDNRSEENGPAITMERVKFSVVEQFADYLVGKKQKREICSQIEDHIIPVKIMSGIYCSNITKQRACYDFEIQDATHLEEWYSRNGNSTFLSPSCITRCKLDGMNEF</sequence>
<dbReference type="Gene3D" id="3.40.50.720">
    <property type="entry name" value="NAD(P)-binding Rossmann-like Domain"/>
    <property type="match status" value="1"/>
</dbReference>
<evidence type="ECO:0000313" key="2">
    <source>
        <dbReference type="EMBL" id="MVT43447.1"/>
    </source>
</evidence>
<comment type="caution">
    <text evidence="2">The sequence shown here is derived from an EMBL/GenBank/DDBJ whole genome shotgun (WGS) entry which is preliminary data.</text>
</comment>
<dbReference type="GO" id="GO:0000166">
    <property type="term" value="F:nucleotide binding"/>
    <property type="evidence" value="ECO:0007669"/>
    <property type="project" value="InterPro"/>
</dbReference>
<protein>
    <recommendedName>
        <fullName evidence="1">Gfo/Idh/MocA-like oxidoreductase N-terminal domain-containing protein</fullName>
    </recommendedName>
</protein>
<dbReference type="OrthoDB" id="729638at2"/>
<dbReference type="PANTHER" id="PTHR43377:SF1">
    <property type="entry name" value="BILIVERDIN REDUCTASE A"/>
    <property type="match status" value="1"/>
</dbReference>
<dbReference type="AlphaFoldDB" id="A0A6N8JDU5"/>
<dbReference type="EMBL" id="WRXO01000007">
    <property type="protein sequence ID" value="MVT43447.1"/>
    <property type="molecule type" value="Genomic_DNA"/>
</dbReference>
<accession>A0A6N8JDU5</accession>
<evidence type="ECO:0000259" key="1">
    <source>
        <dbReference type="Pfam" id="PF01408"/>
    </source>
</evidence>
<dbReference type="SUPFAM" id="SSF51735">
    <property type="entry name" value="NAD(P)-binding Rossmann-fold domains"/>
    <property type="match status" value="1"/>
</dbReference>
<dbReference type="RefSeq" id="WP_157302088.1">
    <property type="nucleotide sequence ID" value="NZ_BAAAZB010000015.1"/>
</dbReference>
<proteinExistence type="predicted"/>
<gene>
    <name evidence="2" type="ORF">GO495_22805</name>
</gene>
<dbReference type="PANTHER" id="PTHR43377">
    <property type="entry name" value="BILIVERDIN REDUCTASE A"/>
    <property type="match status" value="1"/>
</dbReference>
<dbReference type="InterPro" id="IPR000683">
    <property type="entry name" value="Gfo/Idh/MocA-like_OxRdtase_N"/>
</dbReference>
<dbReference type="Pfam" id="PF01408">
    <property type="entry name" value="GFO_IDH_MocA"/>
    <property type="match status" value="1"/>
</dbReference>
<dbReference type="InterPro" id="IPR036291">
    <property type="entry name" value="NAD(P)-bd_dom_sf"/>
</dbReference>
<organism evidence="2 3">
    <name type="scientific">Chitinophaga oryziterrae</name>
    <dbReference type="NCBI Taxonomy" id="1031224"/>
    <lineage>
        <taxon>Bacteria</taxon>
        <taxon>Pseudomonadati</taxon>
        <taxon>Bacteroidota</taxon>
        <taxon>Chitinophagia</taxon>
        <taxon>Chitinophagales</taxon>
        <taxon>Chitinophagaceae</taxon>
        <taxon>Chitinophaga</taxon>
    </lineage>
</organism>
<keyword evidence="3" id="KW-1185">Reference proteome</keyword>
<evidence type="ECO:0000313" key="3">
    <source>
        <dbReference type="Proteomes" id="UP000468388"/>
    </source>
</evidence>
<dbReference type="Proteomes" id="UP000468388">
    <property type="component" value="Unassembled WGS sequence"/>
</dbReference>
<dbReference type="InterPro" id="IPR051450">
    <property type="entry name" value="Gfo/Idh/MocA_Oxidoreductases"/>
</dbReference>